<dbReference type="Proteomes" id="UP000217785">
    <property type="component" value="Unassembled WGS sequence"/>
</dbReference>
<dbReference type="InterPro" id="IPR033756">
    <property type="entry name" value="YlxH/NBP35"/>
</dbReference>
<sequence>MGKIVAVWSPSGGVGKTEIAKNLALTAGQTYRVILLDANLCNPDIAEHLGLYYEQGKTLSAALQLWNEKRLTPGALRKILQPYQKISVLVGSEDTIEQTDYSPVFFRDLLRTLSQLADFVIADMDSDITSPAGISILLASHHVITPFSTVPSTLGHGKVYMDLLKESYQMNPHKFDPVLNRAGEGGSVSETDIEICMKRPVIATIPYRKEYLQSACKGSPLVLEKRLLSKKLSRTLQNVVRKYAQKDVSLG</sequence>
<protein>
    <recommendedName>
        <fullName evidence="5">CobQ/CobB/MinD/ParA nucleotide binding domain-containing protein</fullName>
    </recommendedName>
</protein>
<keyword evidence="1" id="KW-0547">Nucleotide-binding</keyword>
<evidence type="ECO:0000313" key="4">
    <source>
        <dbReference type="Proteomes" id="UP000217785"/>
    </source>
</evidence>
<dbReference type="GO" id="GO:0051782">
    <property type="term" value="P:negative regulation of cell division"/>
    <property type="evidence" value="ECO:0007669"/>
    <property type="project" value="TreeGrafter"/>
</dbReference>
<name>A0A292YQR7_9BACL</name>
<dbReference type="EMBL" id="BDUF01000086">
    <property type="protein sequence ID" value="GAX91251.1"/>
    <property type="molecule type" value="Genomic_DNA"/>
</dbReference>
<dbReference type="Pfam" id="PF10609">
    <property type="entry name" value="ParA"/>
    <property type="match status" value="1"/>
</dbReference>
<dbReference type="GO" id="GO:0005524">
    <property type="term" value="F:ATP binding"/>
    <property type="evidence" value="ECO:0007669"/>
    <property type="project" value="UniProtKB-KW"/>
</dbReference>
<dbReference type="GO" id="GO:0009898">
    <property type="term" value="C:cytoplasmic side of plasma membrane"/>
    <property type="evidence" value="ECO:0007669"/>
    <property type="project" value="TreeGrafter"/>
</dbReference>
<dbReference type="SUPFAM" id="SSF52540">
    <property type="entry name" value="P-loop containing nucleoside triphosphate hydrolases"/>
    <property type="match status" value="1"/>
</dbReference>
<gene>
    <name evidence="3" type="ORF">EFBL_2917</name>
</gene>
<dbReference type="AlphaFoldDB" id="A0A292YQR7"/>
<keyword evidence="4" id="KW-1185">Reference proteome</keyword>
<evidence type="ECO:0000313" key="3">
    <source>
        <dbReference type="EMBL" id="GAX91251.1"/>
    </source>
</evidence>
<comment type="caution">
    <text evidence="3">The sequence shown here is derived from an EMBL/GenBank/DDBJ whole genome shotgun (WGS) entry which is preliminary data.</text>
</comment>
<dbReference type="GO" id="GO:0016887">
    <property type="term" value="F:ATP hydrolysis activity"/>
    <property type="evidence" value="ECO:0007669"/>
    <property type="project" value="TreeGrafter"/>
</dbReference>
<proteinExistence type="predicted"/>
<dbReference type="PANTHER" id="PTHR43384:SF6">
    <property type="entry name" value="SEPTUM SITE-DETERMINING PROTEIN MIND HOMOLOG, CHLOROPLASTIC"/>
    <property type="match status" value="1"/>
</dbReference>
<evidence type="ECO:0000256" key="1">
    <source>
        <dbReference type="ARBA" id="ARBA00022741"/>
    </source>
</evidence>
<keyword evidence="2" id="KW-0067">ATP-binding</keyword>
<reference evidence="4" key="1">
    <citation type="submission" date="2017-07" db="EMBL/GenBank/DDBJ databases">
        <title>Draft genome sequence of Effusibacillus lacus strain skLN1.</title>
        <authorList>
            <person name="Watanabe M."/>
            <person name="Kojima H."/>
            <person name="Fukui M."/>
        </authorList>
    </citation>
    <scope>NUCLEOTIDE SEQUENCE [LARGE SCALE GENOMIC DNA]</scope>
    <source>
        <strain evidence="4">skLN1</strain>
    </source>
</reference>
<dbReference type="InterPro" id="IPR027417">
    <property type="entry name" value="P-loop_NTPase"/>
</dbReference>
<evidence type="ECO:0000256" key="2">
    <source>
        <dbReference type="ARBA" id="ARBA00022840"/>
    </source>
</evidence>
<dbReference type="PANTHER" id="PTHR43384">
    <property type="entry name" value="SEPTUM SITE-DETERMINING PROTEIN MIND HOMOLOG, CHLOROPLASTIC-RELATED"/>
    <property type="match status" value="1"/>
</dbReference>
<organism evidence="3 4">
    <name type="scientific">Effusibacillus lacus</name>
    <dbReference type="NCBI Taxonomy" id="1348429"/>
    <lineage>
        <taxon>Bacteria</taxon>
        <taxon>Bacillati</taxon>
        <taxon>Bacillota</taxon>
        <taxon>Bacilli</taxon>
        <taxon>Bacillales</taxon>
        <taxon>Alicyclobacillaceae</taxon>
        <taxon>Effusibacillus</taxon>
    </lineage>
</organism>
<dbReference type="Gene3D" id="3.40.50.300">
    <property type="entry name" value="P-loop containing nucleotide triphosphate hydrolases"/>
    <property type="match status" value="1"/>
</dbReference>
<dbReference type="InterPro" id="IPR050625">
    <property type="entry name" value="ParA/MinD_ATPase"/>
</dbReference>
<evidence type="ECO:0008006" key="5">
    <source>
        <dbReference type="Google" id="ProtNLM"/>
    </source>
</evidence>
<dbReference type="GO" id="GO:0005829">
    <property type="term" value="C:cytosol"/>
    <property type="evidence" value="ECO:0007669"/>
    <property type="project" value="TreeGrafter"/>
</dbReference>
<accession>A0A292YQR7</accession>